<dbReference type="Pfam" id="PF23237">
    <property type="entry name" value="HYR_4C"/>
    <property type="match status" value="4"/>
</dbReference>
<proteinExistence type="predicted"/>
<gene>
    <name evidence="2" type="ORF">HC176_08050</name>
</gene>
<dbReference type="EMBL" id="JAAVJS010000009">
    <property type="protein sequence ID" value="NJX15441.1"/>
    <property type="molecule type" value="Genomic_DNA"/>
</dbReference>
<evidence type="ECO:0000259" key="1">
    <source>
        <dbReference type="Pfam" id="PF23237"/>
    </source>
</evidence>
<protein>
    <recommendedName>
        <fullName evidence="1">HYR-like domain-containing protein</fullName>
    </recommendedName>
</protein>
<organism evidence="2 3">
    <name type="scientific">Tamlana crocina</name>
    <dbReference type="NCBI Taxonomy" id="393006"/>
    <lineage>
        <taxon>Bacteria</taxon>
        <taxon>Pseudomonadati</taxon>
        <taxon>Bacteroidota</taxon>
        <taxon>Flavobacteriia</taxon>
        <taxon>Flavobacteriales</taxon>
        <taxon>Flavobacteriaceae</taxon>
        <taxon>Tamlana</taxon>
    </lineage>
</organism>
<keyword evidence="3" id="KW-1185">Reference proteome</keyword>
<accession>A0ABX1DE20</accession>
<feature type="domain" description="HYR-like" evidence="1">
    <location>
        <begin position="911"/>
        <end position="985"/>
    </location>
</feature>
<comment type="caution">
    <text evidence="2">The sequence shown here is derived from an EMBL/GenBank/DDBJ whole genome shotgun (WGS) entry which is preliminary data.</text>
</comment>
<feature type="domain" description="HYR-like" evidence="1">
    <location>
        <begin position="830"/>
        <end position="904"/>
    </location>
</feature>
<dbReference type="InterPro" id="IPR057078">
    <property type="entry name" value="HYR-4C"/>
</dbReference>
<name>A0ABX1DE20_9FLAO</name>
<evidence type="ECO:0000313" key="3">
    <source>
        <dbReference type="Proteomes" id="UP000760545"/>
    </source>
</evidence>
<evidence type="ECO:0000313" key="2">
    <source>
        <dbReference type="EMBL" id="NJX15441.1"/>
    </source>
</evidence>
<sequence length="991" mass="105902">MRNIYSKTTYKSKASINLLCLAFMLIISVLDSYGQVVFNPRTSNATPTQEVYSVKGDFAMIGNANLKLVNYSDTADNDDDMEYVDVDAIAETINSSSANLLFSTENGAVPECSNILYAGLYWVGRADAGADTNADGDNNPNTFNVTHNGSPKSLNKTQVRLKGPGDTTYQLISASTNPNPEINYPTNGNNRNIYVGYSEVTDFVKARGLGEYTVADIALREGNIDVTGFSGGWGMVVVYENSKMKWRDITVFDGYAYVGAGGLPQTISASGFDAVQNGDVNLKLGLMASEGEVGWAGDFFSIEQQNSGIFQPLSHSRNTTTNFFNSSILVDNDGDSFDDPRDESRQNNAGLDVVVFNVDNSGNSLIDNGQTSTRFRYGTVNDSYAIFNVTFAVDAYIPEPEVVITNTSINGNPPSGTNSSLQPSQSAIFTIDIRNTGTEDITNGIITIPLTEAIDPTNLNLSSNVYPPLNSTTNPNTPFYDSSVGPFGSIIWEIGDLPLPTDPDTVLADLSFSLTVTTDCSVLGDSNFEPNVSVTGNISGEGAISGVAFITDLILGYQENGTCVGEPITGELQIPIDYEDYVNSPPTASNPEPINLECTDTIPDPDTNVVTDEADNSGIPPIVTWLSDVSDSGTCTEVIIRTYRVTDDCGKFTDVEQTITITTPPFTITDINGGSTVECIADATETFTLPTVTDACGNTLSPSAAVVTEDPDPLTCEGTRTYAYTYEDCAGNTDTWAFIYTINTPAFTIADEDGGSTVECIADATETFTLPTVTDACGNTLLPSAAVVTEDPDPLTCEGTRTYTYTYEDCAGNTDTWEYTYTIDTPAFTIAEADGGSTVECIADATETFTLPTVTDACGNTLSPSAAVVTETPDPLTCEGTRTYAYTYEDCAGNTDTWAFIYTINTPAFTIADEDGGSTVECIADATETFTLPTVTDACGNTLSPSAAVVTETPDPLTCEGTRTYTYTYTDCANNSDTWAFTYTIETPAFT</sequence>
<feature type="domain" description="HYR-like" evidence="1">
    <location>
        <begin position="668"/>
        <end position="742"/>
    </location>
</feature>
<reference evidence="2 3" key="1">
    <citation type="submission" date="2020-03" db="EMBL/GenBank/DDBJ databases">
        <title>Tamlana sp. nov, isolated from XXX.</title>
        <authorList>
            <person name="Cao W.R."/>
        </authorList>
    </citation>
    <scope>NUCLEOTIDE SEQUENCE [LARGE SCALE GENOMIC DNA]</scope>
    <source>
        <strain evidence="2 3">HST1-43</strain>
    </source>
</reference>
<feature type="non-terminal residue" evidence="2">
    <location>
        <position position="991"/>
    </location>
</feature>
<feature type="domain" description="HYR-like" evidence="1">
    <location>
        <begin position="749"/>
        <end position="823"/>
    </location>
</feature>
<dbReference type="Proteomes" id="UP000760545">
    <property type="component" value="Unassembled WGS sequence"/>
</dbReference>